<comment type="caution">
    <text evidence="6">The sequence shown here is derived from an EMBL/GenBank/DDBJ whole genome shotgun (WGS) entry which is preliminary data.</text>
</comment>
<evidence type="ECO:0000256" key="4">
    <source>
        <dbReference type="PROSITE-ProRule" id="PRU00433"/>
    </source>
</evidence>
<keyword evidence="3 4" id="KW-0408">Iron</keyword>
<evidence type="ECO:0000313" key="6">
    <source>
        <dbReference type="EMBL" id="CAH0995416.1"/>
    </source>
</evidence>
<dbReference type="InterPro" id="IPR009056">
    <property type="entry name" value="Cyt_c-like_dom"/>
</dbReference>
<evidence type="ECO:0000259" key="5">
    <source>
        <dbReference type="PROSITE" id="PS51007"/>
    </source>
</evidence>
<dbReference type="RefSeq" id="WP_238805970.1">
    <property type="nucleotide sequence ID" value="NZ_CAKLPY010000001.1"/>
</dbReference>
<protein>
    <recommendedName>
        <fullName evidence="5">Cytochrome c domain-containing protein</fullName>
    </recommendedName>
</protein>
<evidence type="ECO:0000256" key="1">
    <source>
        <dbReference type="ARBA" id="ARBA00022617"/>
    </source>
</evidence>
<proteinExistence type="predicted"/>
<evidence type="ECO:0000256" key="3">
    <source>
        <dbReference type="ARBA" id="ARBA00023004"/>
    </source>
</evidence>
<dbReference type="SUPFAM" id="SSF46626">
    <property type="entry name" value="Cytochrome c"/>
    <property type="match status" value="1"/>
</dbReference>
<dbReference type="InterPro" id="IPR051459">
    <property type="entry name" value="Cytochrome_c-type_DH"/>
</dbReference>
<sequence>MKNKIQTLKLEIRDTKYDEFENSIFFKLLQYLYRLLKIVFSKTFILLLLSATLTSCQSEEKIKLEQYYIGGKEIYEQNCANCHQKDGKGLQNLYPPIAGSDFLKNKDKVIWLIKNGSKDTISVNGKTFSQPMPANIHLQNLDIAEVVTYIYNEWKVDNKITEVSEVEKVLNKN</sequence>
<evidence type="ECO:0000256" key="2">
    <source>
        <dbReference type="ARBA" id="ARBA00022723"/>
    </source>
</evidence>
<dbReference type="PANTHER" id="PTHR35008:SF8">
    <property type="entry name" value="ALCOHOL DEHYDROGENASE CYTOCHROME C SUBUNIT"/>
    <property type="match status" value="1"/>
</dbReference>
<organism evidence="6 7">
    <name type="scientific">Emticicia aquatica</name>
    <dbReference type="NCBI Taxonomy" id="1681835"/>
    <lineage>
        <taxon>Bacteria</taxon>
        <taxon>Pseudomonadati</taxon>
        <taxon>Bacteroidota</taxon>
        <taxon>Cytophagia</taxon>
        <taxon>Cytophagales</taxon>
        <taxon>Leadbetterellaceae</taxon>
        <taxon>Emticicia</taxon>
    </lineage>
</organism>
<reference evidence="6" key="1">
    <citation type="submission" date="2021-12" db="EMBL/GenBank/DDBJ databases">
        <authorList>
            <person name="Rodrigo-Torres L."/>
            <person name="Arahal R. D."/>
            <person name="Lucena T."/>
        </authorList>
    </citation>
    <scope>NUCLEOTIDE SEQUENCE</scope>
    <source>
        <strain evidence="6">CECT 8858</strain>
    </source>
</reference>
<feature type="domain" description="Cytochrome c" evidence="5">
    <location>
        <begin position="66"/>
        <end position="154"/>
    </location>
</feature>
<name>A0ABM9APJ0_9BACT</name>
<dbReference type="Pfam" id="PF00034">
    <property type="entry name" value="Cytochrom_C"/>
    <property type="match status" value="1"/>
</dbReference>
<keyword evidence="2 4" id="KW-0479">Metal-binding</keyword>
<gene>
    <name evidence="6" type="ORF">EMA8858_01537</name>
</gene>
<dbReference type="PROSITE" id="PS51007">
    <property type="entry name" value="CYTC"/>
    <property type="match status" value="1"/>
</dbReference>
<evidence type="ECO:0000313" key="7">
    <source>
        <dbReference type="Proteomes" id="UP000837932"/>
    </source>
</evidence>
<keyword evidence="1 4" id="KW-0349">Heme</keyword>
<keyword evidence="7" id="KW-1185">Reference proteome</keyword>
<dbReference type="InterPro" id="IPR036909">
    <property type="entry name" value="Cyt_c-like_dom_sf"/>
</dbReference>
<dbReference type="PANTHER" id="PTHR35008">
    <property type="entry name" value="BLL4482 PROTEIN-RELATED"/>
    <property type="match status" value="1"/>
</dbReference>
<dbReference type="Gene3D" id="1.10.760.10">
    <property type="entry name" value="Cytochrome c-like domain"/>
    <property type="match status" value="1"/>
</dbReference>
<dbReference type="EMBL" id="CAKLPY010000001">
    <property type="protein sequence ID" value="CAH0995416.1"/>
    <property type="molecule type" value="Genomic_DNA"/>
</dbReference>
<dbReference type="Proteomes" id="UP000837932">
    <property type="component" value="Unassembled WGS sequence"/>
</dbReference>
<accession>A0ABM9APJ0</accession>